<accession>A0A2P7PYX7</accession>
<dbReference type="Proteomes" id="UP000241434">
    <property type="component" value="Unassembled WGS sequence"/>
</dbReference>
<dbReference type="AlphaFoldDB" id="A0A2P7PYX7"/>
<evidence type="ECO:0008006" key="3">
    <source>
        <dbReference type="Google" id="ProtNLM"/>
    </source>
</evidence>
<dbReference type="OrthoDB" id="5393676at2"/>
<protein>
    <recommendedName>
        <fullName evidence="3">DUF3793 domain-containing protein</fullName>
    </recommendedName>
</protein>
<name>A0A2P7PYX7_9FIRM</name>
<sequence>MTNSRFENILATFCSPALMGKKVSNLVSVSKEEVPEVSTLVNSYNQKLNRHDIKIKKVCECGERILLLVYREELLRNHLLTSEIREILMNYGYSKSNTIDEDLEILSRKMQKIKFPHEIGVFLGYPLSDVQGFIENKGRNYKYCGYWKVYKDTQEAQKIFLMYDDLKNFMISELDYGRNLDNIIGQFQNINIA</sequence>
<dbReference type="RefSeq" id="WP_106777403.1">
    <property type="nucleotide sequence ID" value="NZ_JYGE01000007.1"/>
</dbReference>
<dbReference type="Pfam" id="PF12672">
    <property type="entry name" value="DUF3793"/>
    <property type="match status" value="1"/>
</dbReference>
<reference evidence="1" key="1">
    <citation type="thesis" date="2015" institute="Rutgers" country="The State University of New Jersey, 14 College Farm Rd., New Brunswick, NJ, USA">
        <title>Ammonia toxicity in bacteria and its implications for treatment of and resource recovery from highly nitrogenous organic wastes.</title>
        <authorList>
            <person name="Luther A.K."/>
        </authorList>
    </citation>
    <scope>NUCLEOTIDE SEQUENCE</scope>
    <source>
        <strain evidence="1">RT-10B</strain>
    </source>
</reference>
<gene>
    <name evidence="1" type="ORF">UF10_08610</name>
</gene>
<comment type="caution">
    <text evidence="1">The sequence shown here is derived from an EMBL/GenBank/DDBJ whole genome shotgun (WGS) entry which is preliminary data.</text>
</comment>
<dbReference type="EMBL" id="JYGE01000007">
    <property type="protein sequence ID" value="PSJ30908.1"/>
    <property type="molecule type" value="Genomic_DNA"/>
</dbReference>
<evidence type="ECO:0000313" key="1">
    <source>
        <dbReference type="EMBL" id="PSJ30908.1"/>
    </source>
</evidence>
<evidence type="ECO:0000313" key="2">
    <source>
        <dbReference type="Proteomes" id="UP000241434"/>
    </source>
</evidence>
<dbReference type="InterPro" id="IPR024523">
    <property type="entry name" value="DUF3793"/>
</dbReference>
<organism evidence="1 2">
    <name type="scientific">Peptostreptococcus russellii</name>
    <dbReference type="NCBI Taxonomy" id="215200"/>
    <lineage>
        <taxon>Bacteria</taxon>
        <taxon>Bacillati</taxon>
        <taxon>Bacillota</taxon>
        <taxon>Clostridia</taxon>
        <taxon>Peptostreptococcales</taxon>
        <taxon>Peptostreptococcaceae</taxon>
        <taxon>Peptostreptococcus</taxon>
    </lineage>
</organism>
<keyword evidence="2" id="KW-1185">Reference proteome</keyword>
<proteinExistence type="predicted"/>